<keyword evidence="2" id="KW-1185">Reference proteome</keyword>
<dbReference type="Gramene" id="KFK22152">
    <property type="protein sequence ID" value="KFK22152"/>
    <property type="gene ID" value="AALP_AAs39584U000300"/>
</dbReference>
<accession>A0A087FX00</accession>
<sequence length="69" mass="7602">MVTPVPAVGERIGSVRLHGIGCPGSRSSRSTIMNEPFSCLIKGKTFVVMDNMLPKASVRSFEHCKMKMY</sequence>
<name>A0A087FX00_ARAAL</name>
<organism evidence="1 2">
    <name type="scientific">Arabis alpina</name>
    <name type="common">Alpine rock-cress</name>
    <dbReference type="NCBI Taxonomy" id="50452"/>
    <lineage>
        <taxon>Eukaryota</taxon>
        <taxon>Viridiplantae</taxon>
        <taxon>Streptophyta</taxon>
        <taxon>Embryophyta</taxon>
        <taxon>Tracheophyta</taxon>
        <taxon>Spermatophyta</taxon>
        <taxon>Magnoliopsida</taxon>
        <taxon>eudicotyledons</taxon>
        <taxon>Gunneridae</taxon>
        <taxon>Pentapetalae</taxon>
        <taxon>rosids</taxon>
        <taxon>malvids</taxon>
        <taxon>Brassicales</taxon>
        <taxon>Brassicaceae</taxon>
        <taxon>Arabideae</taxon>
        <taxon>Arabis</taxon>
    </lineage>
</organism>
<evidence type="ECO:0000313" key="2">
    <source>
        <dbReference type="Proteomes" id="UP000029120"/>
    </source>
</evidence>
<evidence type="ECO:0000313" key="1">
    <source>
        <dbReference type="EMBL" id="KFK22152.1"/>
    </source>
</evidence>
<protein>
    <submittedName>
        <fullName evidence="1">Uncharacterized protein</fullName>
    </submittedName>
</protein>
<dbReference type="AlphaFoldDB" id="A0A087FX00"/>
<dbReference type="Proteomes" id="UP000029120">
    <property type="component" value="Unassembled WGS sequence"/>
</dbReference>
<reference evidence="2" key="1">
    <citation type="journal article" date="2015" name="Nat. Plants">
        <title>Genome expansion of Arabis alpina linked with retrotransposition and reduced symmetric DNA methylation.</title>
        <authorList>
            <person name="Willing E.M."/>
            <person name="Rawat V."/>
            <person name="Mandakova T."/>
            <person name="Maumus F."/>
            <person name="James G.V."/>
            <person name="Nordstroem K.J."/>
            <person name="Becker C."/>
            <person name="Warthmann N."/>
            <person name="Chica C."/>
            <person name="Szarzynska B."/>
            <person name="Zytnicki M."/>
            <person name="Albani M.C."/>
            <person name="Kiefer C."/>
            <person name="Bergonzi S."/>
            <person name="Castaings L."/>
            <person name="Mateos J.L."/>
            <person name="Berns M.C."/>
            <person name="Bujdoso N."/>
            <person name="Piofczyk T."/>
            <person name="de Lorenzo L."/>
            <person name="Barrero-Sicilia C."/>
            <person name="Mateos I."/>
            <person name="Piednoel M."/>
            <person name="Hagmann J."/>
            <person name="Chen-Min-Tao R."/>
            <person name="Iglesias-Fernandez R."/>
            <person name="Schuster S.C."/>
            <person name="Alonso-Blanco C."/>
            <person name="Roudier F."/>
            <person name="Carbonero P."/>
            <person name="Paz-Ares J."/>
            <person name="Davis S.J."/>
            <person name="Pecinka A."/>
            <person name="Quesneville H."/>
            <person name="Colot V."/>
            <person name="Lysak M.A."/>
            <person name="Weigel D."/>
            <person name="Coupland G."/>
            <person name="Schneeberger K."/>
        </authorList>
    </citation>
    <scope>NUCLEOTIDE SEQUENCE [LARGE SCALE GENOMIC DNA]</scope>
    <source>
        <strain evidence="2">cv. Pajares</strain>
    </source>
</reference>
<proteinExistence type="predicted"/>
<dbReference type="EMBL" id="KL992041">
    <property type="protein sequence ID" value="KFK22152.1"/>
    <property type="molecule type" value="Genomic_DNA"/>
</dbReference>
<gene>
    <name evidence="1" type="ORF">AALP_AAs39584U000300</name>
</gene>